<keyword evidence="6 9" id="KW-0472">Membrane</keyword>
<dbReference type="InterPro" id="IPR051587">
    <property type="entry name" value="Adhesion_GPCR"/>
</dbReference>
<feature type="transmembrane region" description="Helical" evidence="9">
    <location>
        <begin position="709"/>
        <end position="732"/>
    </location>
</feature>
<dbReference type="AlphaFoldDB" id="A0AAV7RCP2"/>
<dbReference type="Gene3D" id="2.60.220.50">
    <property type="match status" value="1"/>
</dbReference>
<comment type="caution">
    <text evidence="14">The sequence shown here is derived from an EMBL/GenBank/DDBJ whole genome shotgun (WGS) entry which is preliminary data.</text>
</comment>
<gene>
    <name evidence="14" type="ORF">NDU88_002060</name>
</gene>
<dbReference type="Pfam" id="PF00002">
    <property type="entry name" value="7tm_2"/>
    <property type="match status" value="1"/>
</dbReference>
<evidence type="ECO:0008006" key="16">
    <source>
        <dbReference type="Google" id="ProtNLM"/>
    </source>
</evidence>
<keyword evidence="15" id="KW-1185">Reference proteome</keyword>
<feature type="chain" id="PRO_5043574694" description="Adhesion G protein-coupled receptor F5" evidence="10">
    <location>
        <begin position="24"/>
        <end position="903"/>
    </location>
</feature>
<evidence type="ECO:0000256" key="3">
    <source>
        <dbReference type="ARBA" id="ARBA00022475"/>
    </source>
</evidence>
<evidence type="ECO:0000256" key="10">
    <source>
        <dbReference type="SAM" id="SignalP"/>
    </source>
</evidence>
<dbReference type="InterPro" id="IPR000082">
    <property type="entry name" value="SEA_dom"/>
</dbReference>
<feature type="transmembrane region" description="Helical" evidence="9">
    <location>
        <begin position="587"/>
        <end position="609"/>
    </location>
</feature>
<evidence type="ECO:0000256" key="8">
    <source>
        <dbReference type="ARBA" id="ARBA00023180"/>
    </source>
</evidence>
<feature type="transmembrane region" description="Helical" evidence="9">
    <location>
        <begin position="630"/>
        <end position="650"/>
    </location>
</feature>
<dbReference type="GO" id="GO:0004930">
    <property type="term" value="F:G protein-coupled receptor activity"/>
    <property type="evidence" value="ECO:0007669"/>
    <property type="project" value="InterPro"/>
</dbReference>
<dbReference type="PROSITE" id="PS50261">
    <property type="entry name" value="G_PROTEIN_RECEP_F2_4"/>
    <property type="match status" value="1"/>
</dbReference>
<feature type="transmembrane region" description="Helical" evidence="9">
    <location>
        <begin position="752"/>
        <end position="776"/>
    </location>
</feature>
<keyword evidence="4 9" id="KW-0812">Transmembrane</keyword>
<name>A0AAV7RCP2_PLEWA</name>
<dbReference type="Pfam" id="PF16489">
    <property type="entry name" value="GAIN"/>
    <property type="match status" value="1"/>
</dbReference>
<dbReference type="PROSITE" id="PS50221">
    <property type="entry name" value="GAIN_B"/>
    <property type="match status" value="1"/>
</dbReference>
<dbReference type="Pfam" id="PF25387">
    <property type="entry name" value="ADGRF3_N"/>
    <property type="match status" value="1"/>
</dbReference>
<dbReference type="GO" id="GO:0007189">
    <property type="term" value="P:adenylate cyclase-activating G protein-coupled receptor signaling pathway"/>
    <property type="evidence" value="ECO:0007669"/>
    <property type="project" value="TreeGrafter"/>
</dbReference>
<dbReference type="InterPro" id="IPR032471">
    <property type="entry name" value="AGRL2-4_GAIN_subdom_A"/>
</dbReference>
<sequence>MESLCFCHWLIFFLEINLFFVSTNNTFSIQKSSAVGPKQNHIFVRTKRDGQNIVLEYEAEIDVIVQNESRINDVKNFLRALKNYNLSASDGSMNITSADITMVCRGVGENRTCRCEQGYSWPPSMCSDHLPCTVLSNRQICNCIENLTDDITGINCEKPKNTLYGRCKVNMPFTNHFLNSSSTAYRGIVRDFESALFGAYKKINGFLYVRISHIRKGSIIIGYEIKGDDISLSEVQDANWDVVSELGSKYDVNYDSFNVTDKGVDCIDTSLGYGFGAEGENAQILCVVGLEGIIDAVCKNGAWHIINDTCMYADLLHFQQANNASFIREHLPHVIWQLSDLVVNRSVPTTAGNLRTIVQILEEISNITSEADVTASAFQDFIETVNYVLDTVTVQNWTILLENEKDASSRLLQSVEKFAKQLHSQNSPPTICKPFIEIKAIEVNQNILQTGYSAVFMNTHFNVTGEVFIPKEQIQRLPLGSTLVSIAYPTLGKILPKHSNRNLLVNGLVMSVVVKEHMLINDVSLTFQKINNSLLQVNCVFWDFIVTSWNNHACFPENETDTAVVCRCSHLTSFSMLMSATTPSDVILSYIANIGLSISLGSLILCLIVEALVWRHVTKQTTSFMRHVCIVNISLSLLLADIWFIVAAINTEWAQKNGPSSNQKSSCISATFFIHFFYLSLFFWMLTLGLLIFYRTVLIFHELGRNRMMCIAFTIGYACPLFISVLTLIITGPTKGYIREDACWLNWDETQALLAFVLPALFAVSLNVMILVLVIIKVQRPTIGEVAPSEKNIVLQTGKRIAILSPILGLTWAIGFAIVAVDTPVLALHIIFSILNSLQGLFILTFVVLWDRKVQDSLAKTFALSTWTPSHSKIVSYISSGFQGQKTFRVNHKREKYNVSTVD</sequence>
<evidence type="ECO:0000256" key="7">
    <source>
        <dbReference type="ARBA" id="ARBA00023157"/>
    </source>
</evidence>
<dbReference type="EMBL" id="JANPWB010000009">
    <property type="protein sequence ID" value="KAJ1149245.1"/>
    <property type="molecule type" value="Genomic_DNA"/>
</dbReference>
<comment type="subcellular location">
    <subcellularLocation>
        <location evidence="1">Cell membrane</location>
        <topology evidence="1">Multi-pass membrane protein</topology>
    </subcellularLocation>
</comment>
<evidence type="ECO:0000259" key="11">
    <source>
        <dbReference type="PROSITE" id="PS50024"/>
    </source>
</evidence>
<feature type="transmembrane region" description="Helical" evidence="9">
    <location>
        <begin position="801"/>
        <end position="821"/>
    </location>
</feature>
<reference evidence="14" key="1">
    <citation type="journal article" date="2022" name="bioRxiv">
        <title>Sequencing and chromosome-scale assembly of the giantPleurodeles waltlgenome.</title>
        <authorList>
            <person name="Brown T."/>
            <person name="Elewa A."/>
            <person name="Iarovenko S."/>
            <person name="Subramanian E."/>
            <person name="Araus A.J."/>
            <person name="Petzold A."/>
            <person name="Susuki M."/>
            <person name="Suzuki K.-i.T."/>
            <person name="Hayashi T."/>
            <person name="Toyoda A."/>
            <person name="Oliveira C."/>
            <person name="Osipova E."/>
            <person name="Leigh N.D."/>
            <person name="Simon A."/>
            <person name="Yun M.H."/>
        </authorList>
    </citation>
    <scope>NUCLEOTIDE SEQUENCE</scope>
    <source>
        <strain evidence="14">20211129_DDA</strain>
        <tissue evidence="14">Liver</tissue>
    </source>
</reference>
<dbReference type="GO" id="GO:0007166">
    <property type="term" value="P:cell surface receptor signaling pathway"/>
    <property type="evidence" value="ECO:0007669"/>
    <property type="project" value="InterPro"/>
</dbReference>
<keyword evidence="7" id="KW-1015">Disulfide bond</keyword>
<keyword evidence="5 9" id="KW-1133">Transmembrane helix</keyword>
<evidence type="ECO:0000259" key="13">
    <source>
        <dbReference type="PROSITE" id="PS50261"/>
    </source>
</evidence>
<dbReference type="PANTHER" id="PTHR45813">
    <property type="entry name" value="IG-LIKE DOMAIN-CONTAINING PROTEIN"/>
    <property type="match status" value="1"/>
</dbReference>
<accession>A0AAV7RCP2</accession>
<feature type="transmembrane region" description="Helical" evidence="9">
    <location>
        <begin position="670"/>
        <end position="697"/>
    </location>
</feature>
<feature type="signal peptide" evidence="10">
    <location>
        <begin position="1"/>
        <end position="23"/>
    </location>
</feature>
<dbReference type="SMART" id="SM00303">
    <property type="entry name" value="GPS"/>
    <property type="match status" value="1"/>
</dbReference>
<dbReference type="Proteomes" id="UP001066276">
    <property type="component" value="Chromosome 5"/>
</dbReference>
<dbReference type="InterPro" id="IPR000203">
    <property type="entry name" value="GPS"/>
</dbReference>
<feature type="domain" description="G-protein coupled receptors family 2 profile 2" evidence="13">
    <location>
        <begin position="588"/>
        <end position="851"/>
    </location>
</feature>
<evidence type="ECO:0000313" key="15">
    <source>
        <dbReference type="Proteomes" id="UP001066276"/>
    </source>
</evidence>
<comment type="similarity">
    <text evidence="2">Belongs to the G-protein coupled receptor 2 family. Adhesion G-protein coupled receptor (ADGR) subfamily.</text>
</comment>
<dbReference type="Gene3D" id="1.25.40.610">
    <property type="match status" value="1"/>
</dbReference>
<dbReference type="PANTHER" id="PTHR45813:SF1">
    <property type="entry name" value="ADHESION G PROTEIN-COUPLED RECEPTOR F4"/>
    <property type="match status" value="1"/>
</dbReference>
<feature type="domain" description="SEA" evidence="11">
    <location>
        <begin position="157"/>
        <end position="264"/>
    </location>
</feature>
<dbReference type="InterPro" id="IPR057244">
    <property type="entry name" value="GAIN_B"/>
</dbReference>
<proteinExistence type="inferred from homology"/>
<dbReference type="InterPro" id="IPR046338">
    <property type="entry name" value="GAIN_dom_sf"/>
</dbReference>
<dbReference type="PROSITE" id="PS50024">
    <property type="entry name" value="SEA"/>
    <property type="match status" value="1"/>
</dbReference>
<feature type="transmembrane region" description="Helical" evidence="9">
    <location>
        <begin position="827"/>
        <end position="850"/>
    </location>
</feature>
<keyword evidence="3" id="KW-1003">Cell membrane</keyword>
<dbReference type="InterPro" id="IPR017981">
    <property type="entry name" value="GPCR_2-like_7TM"/>
</dbReference>
<protein>
    <recommendedName>
        <fullName evidence="16">Adhesion G protein-coupled receptor F5</fullName>
    </recommendedName>
</protein>
<organism evidence="14 15">
    <name type="scientific">Pleurodeles waltl</name>
    <name type="common">Iberian ribbed newt</name>
    <dbReference type="NCBI Taxonomy" id="8319"/>
    <lineage>
        <taxon>Eukaryota</taxon>
        <taxon>Metazoa</taxon>
        <taxon>Chordata</taxon>
        <taxon>Craniata</taxon>
        <taxon>Vertebrata</taxon>
        <taxon>Euteleostomi</taxon>
        <taxon>Amphibia</taxon>
        <taxon>Batrachia</taxon>
        <taxon>Caudata</taxon>
        <taxon>Salamandroidea</taxon>
        <taxon>Salamandridae</taxon>
        <taxon>Pleurodelinae</taxon>
        <taxon>Pleurodeles</taxon>
    </lineage>
</organism>
<dbReference type="InterPro" id="IPR000832">
    <property type="entry name" value="GPCR_2_secretin-like"/>
</dbReference>
<evidence type="ECO:0000259" key="12">
    <source>
        <dbReference type="PROSITE" id="PS50221"/>
    </source>
</evidence>
<dbReference type="GO" id="GO:0005886">
    <property type="term" value="C:plasma membrane"/>
    <property type="evidence" value="ECO:0007669"/>
    <property type="project" value="UniProtKB-SubCell"/>
</dbReference>
<evidence type="ECO:0000256" key="5">
    <source>
        <dbReference type="ARBA" id="ARBA00022989"/>
    </source>
</evidence>
<keyword evidence="8" id="KW-0325">Glycoprotein</keyword>
<dbReference type="Gene3D" id="1.20.1070.10">
    <property type="entry name" value="Rhodopsin 7-helix transmembrane proteins"/>
    <property type="match status" value="1"/>
</dbReference>
<keyword evidence="10" id="KW-0732">Signal</keyword>
<evidence type="ECO:0000256" key="4">
    <source>
        <dbReference type="ARBA" id="ARBA00022692"/>
    </source>
</evidence>
<evidence type="ECO:0000313" key="14">
    <source>
        <dbReference type="EMBL" id="KAJ1149245.1"/>
    </source>
</evidence>
<evidence type="ECO:0000256" key="6">
    <source>
        <dbReference type="ARBA" id="ARBA00023136"/>
    </source>
</evidence>
<dbReference type="Pfam" id="PF01825">
    <property type="entry name" value="GPS"/>
    <property type="match status" value="1"/>
</dbReference>
<evidence type="ECO:0000256" key="2">
    <source>
        <dbReference type="ARBA" id="ARBA00007343"/>
    </source>
</evidence>
<evidence type="ECO:0000256" key="1">
    <source>
        <dbReference type="ARBA" id="ARBA00004651"/>
    </source>
</evidence>
<evidence type="ECO:0000256" key="9">
    <source>
        <dbReference type="SAM" id="Phobius"/>
    </source>
</evidence>
<feature type="domain" description="GAIN-B" evidence="12">
    <location>
        <begin position="446"/>
        <end position="584"/>
    </location>
</feature>
<dbReference type="InterPro" id="IPR057400">
    <property type="entry name" value="ADGRF3/5_N"/>
</dbReference>
<dbReference type="PRINTS" id="PR00249">
    <property type="entry name" value="GPCRSECRETIN"/>
</dbReference>
<dbReference type="FunFam" id="1.20.1070.10:FF:000058">
    <property type="entry name" value="Adhesion G protein-coupled receptor F5"/>
    <property type="match status" value="1"/>
</dbReference>